<keyword evidence="4" id="KW-1185">Reference proteome</keyword>
<evidence type="ECO:0000256" key="1">
    <source>
        <dbReference type="SAM" id="SignalP"/>
    </source>
</evidence>
<keyword evidence="3" id="KW-0378">Hydrolase</keyword>
<evidence type="ECO:0000259" key="2">
    <source>
        <dbReference type="Pfam" id="PF07486"/>
    </source>
</evidence>
<organism evidence="3 4">
    <name type="scientific">Ahrensia kielensis</name>
    <dbReference type="NCBI Taxonomy" id="76980"/>
    <lineage>
        <taxon>Bacteria</taxon>
        <taxon>Pseudomonadati</taxon>
        <taxon>Pseudomonadota</taxon>
        <taxon>Alphaproteobacteria</taxon>
        <taxon>Hyphomicrobiales</taxon>
        <taxon>Ahrensiaceae</taxon>
        <taxon>Ahrensia</taxon>
    </lineage>
</organism>
<dbReference type="InterPro" id="IPR011105">
    <property type="entry name" value="Cell_wall_hydrolase_SleB"/>
</dbReference>
<comment type="caution">
    <text evidence="3">The sequence shown here is derived from an EMBL/GenBank/DDBJ whole genome shotgun (WGS) entry which is preliminary data.</text>
</comment>
<dbReference type="Pfam" id="PF07486">
    <property type="entry name" value="Hydrolase_2"/>
    <property type="match status" value="1"/>
</dbReference>
<dbReference type="Gene3D" id="1.10.10.2520">
    <property type="entry name" value="Cell wall hydrolase SleB, domain 1"/>
    <property type="match status" value="1"/>
</dbReference>
<evidence type="ECO:0000313" key="3">
    <source>
        <dbReference type="EMBL" id="MEM5501963.1"/>
    </source>
</evidence>
<dbReference type="EMBL" id="JBBMQO010000005">
    <property type="protein sequence ID" value="MEM5501963.1"/>
    <property type="molecule type" value="Genomic_DNA"/>
</dbReference>
<accession>A0ABU9T861</accession>
<protein>
    <submittedName>
        <fullName evidence="3">Cell wall hydrolase</fullName>
    </submittedName>
</protein>
<dbReference type="InterPro" id="IPR042047">
    <property type="entry name" value="SleB_dom1"/>
</dbReference>
<dbReference type="RefSeq" id="WP_342848364.1">
    <property type="nucleotide sequence ID" value="NZ_JBBMQO010000005.1"/>
</dbReference>
<feature type="domain" description="Cell wall hydrolase SleB" evidence="2">
    <location>
        <begin position="81"/>
        <end position="203"/>
    </location>
</feature>
<feature type="signal peptide" evidence="1">
    <location>
        <begin position="1"/>
        <end position="27"/>
    </location>
</feature>
<keyword evidence="1" id="KW-0732">Signal</keyword>
<dbReference type="GO" id="GO:0016787">
    <property type="term" value="F:hydrolase activity"/>
    <property type="evidence" value="ECO:0007669"/>
    <property type="project" value="UniProtKB-KW"/>
</dbReference>
<proteinExistence type="predicted"/>
<name>A0ABU9T861_9HYPH</name>
<gene>
    <name evidence="3" type="ORF">WNY59_10220</name>
</gene>
<evidence type="ECO:0000313" key="4">
    <source>
        <dbReference type="Proteomes" id="UP001477870"/>
    </source>
</evidence>
<reference evidence="3 4" key="1">
    <citation type="submission" date="2024-03" db="EMBL/GenBank/DDBJ databases">
        <title>Community enrichment and isolation of bacterial strains for fucoidan degradation.</title>
        <authorList>
            <person name="Sichert A."/>
        </authorList>
    </citation>
    <scope>NUCLEOTIDE SEQUENCE [LARGE SCALE GENOMIC DNA]</scope>
    <source>
        <strain evidence="3 4">AS62</strain>
    </source>
</reference>
<feature type="chain" id="PRO_5047496793" evidence="1">
    <location>
        <begin position="28"/>
        <end position="214"/>
    </location>
</feature>
<sequence>MKITSRAFARAVLLTIFSTHMGGQVHAANLTIQIYPVATIAHLIAGNAQDAIKLPEEIVTRTGQGLETICMANALYHEARGEKLNGQKAVAQVILNRVKSEAYPDSVCGVVYENAHMRNRCQFSFACDRVDDTPQESDAYEAALIMAQGAVKYGIYAEGLTPNFRDPAQTEKSQITHYHTTAVSPSWGKKLRPIKTIGRHIFYRSERVAKSIAS</sequence>
<dbReference type="Proteomes" id="UP001477870">
    <property type="component" value="Unassembled WGS sequence"/>
</dbReference>